<dbReference type="GO" id="GO:0003729">
    <property type="term" value="F:mRNA binding"/>
    <property type="evidence" value="ECO:0007669"/>
    <property type="project" value="TreeGrafter"/>
</dbReference>
<dbReference type="PANTHER" id="PTHR19980:SF0">
    <property type="entry name" value="CLEAVAGE STIMULATION FACTOR SUBUNIT 3"/>
    <property type="match status" value="1"/>
</dbReference>
<dbReference type="EMBL" id="KZ303517">
    <property type="protein sequence ID" value="PIA14492.1"/>
    <property type="molecule type" value="Genomic_DNA"/>
</dbReference>
<dbReference type="InterPro" id="IPR011990">
    <property type="entry name" value="TPR-like_helical_dom_sf"/>
</dbReference>
<dbReference type="InterPro" id="IPR003107">
    <property type="entry name" value="HAT"/>
</dbReference>
<dbReference type="AlphaFoldDB" id="A0A2G5B674"/>
<reference evidence="6 7" key="1">
    <citation type="journal article" date="2015" name="Genome Biol. Evol.">
        <title>Phylogenomic analyses indicate that early fungi evolved digesting cell walls of algal ancestors of land plants.</title>
        <authorList>
            <person name="Chang Y."/>
            <person name="Wang S."/>
            <person name="Sekimoto S."/>
            <person name="Aerts A.L."/>
            <person name="Choi C."/>
            <person name="Clum A."/>
            <person name="LaButti K.M."/>
            <person name="Lindquist E.A."/>
            <person name="Yee Ngan C."/>
            <person name="Ohm R.A."/>
            <person name="Salamov A.A."/>
            <person name="Grigoriev I.V."/>
            <person name="Spatafora J.W."/>
            <person name="Berbee M.L."/>
        </authorList>
    </citation>
    <scope>NUCLEOTIDE SEQUENCE [LARGE SCALE GENOMIC DNA]</scope>
    <source>
        <strain evidence="6 7">NRRL 1564</strain>
    </source>
</reference>
<keyword evidence="3" id="KW-0539">Nucleus</keyword>
<protein>
    <submittedName>
        <fullName evidence="6">Suf-domain-containing protein</fullName>
    </submittedName>
</protein>
<dbReference type="InterPro" id="IPR008847">
    <property type="entry name" value="Suf"/>
</dbReference>
<dbReference type="InterPro" id="IPR045243">
    <property type="entry name" value="Rna14-like"/>
</dbReference>
<feature type="compositionally biased region" description="Polar residues" evidence="4">
    <location>
        <begin position="9"/>
        <end position="20"/>
    </location>
</feature>
<feature type="domain" description="Suppressor of forked" evidence="5">
    <location>
        <begin position="28"/>
        <end position="619"/>
    </location>
</feature>
<feature type="region of interest" description="Disordered" evidence="4">
    <location>
        <begin position="1"/>
        <end position="21"/>
    </location>
</feature>
<organism evidence="6 7">
    <name type="scientific">Coemansia reversa (strain ATCC 12441 / NRRL 1564)</name>
    <dbReference type="NCBI Taxonomy" id="763665"/>
    <lineage>
        <taxon>Eukaryota</taxon>
        <taxon>Fungi</taxon>
        <taxon>Fungi incertae sedis</taxon>
        <taxon>Zoopagomycota</taxon>
        <taxon>Kickxellomycotina</taxon>
        <taxon>Kickxellomycetes</taxon>
        <taxon>Kickxellales</taxon>
        <taxon>Kickxellaceae</taxon>
        <taxon>Coemansia</taxon>
    </lineage>
</organism>
<dbReference type="Gene3D" id="1.25.40.1040">
    <property type="match status" value="2"/>
</dbReference>
<dbReference type="OrthoDB" id="26282at2759"/>
<gene>
    <name evidence="6" type="ORF">COEREDRAFT_47033</name>
</gene>
<evidence type="ECO:0000259" key="5">
    <source>
        <dbReference type="Pfam" id="PF05843"/>
    </source>
</evidence>
<evidence type="ECO:0000313" key="7">
    <source>
        <dbReference type="Proteomes" id="UP000242474"/>
    </source>
</evidence>
<feature type="region of interest" description="Disordered" evidence="4">
    <location>
        <begin position="398"/>
        <end position="430"/>
    </location>
</feature>
<keyword evidence="7" id="KW-1185">Reference proteome</keyword>
<dbReference type="SMART" id="SM00386">
    <property type="entry name" value="HAT"/>
    <property type="match status" value="8"/>
</dbReference>
<keyword evidence="2" id="KW-0677">Repeat</keyword>
<dbReference type="GO" id="GO:0031124">
    <property type="term" value="P:mRNA 3'-end processing"/>
    <property type="evidence" value="ECO:0007669"/>
    <property type="project" value="InterPro"/>
</dbReference>
<sequence length="623" mass="71785">MPAIALGEQPQSNHQNSQAEEATVFPQVEQYKRQLARCTTDANAWMGLLQAAKQTGSDKLLYESYAAILKQYPSSGHLLSAFVELELSRGNKESAESVFNNNLFNVPSIELWQCYLNYVLKANVEPNVDEIQQENRATVMDCYKLVIENVGCDREAGRIWIDYISFIESAQAHAPYEEQQKTDLLRETYQAAVAIPMIRVEDIWKKYDAFENQIDRMSAKQLLSKSSPAYMTARTALREMNRFWDAIESTKPPYGLPQPPGWTPREVEHLDAWKKYLEWEVSNPLRLGDAATLQQRVIHAYDLACMDLRFYPEIWIEFAEYLASLVRHNEALAKLQTASSVLPTSLAVQFAYAEMAERMKQLDICKQTYEHVVRILRQGIESVTTKYSQKLEKLERKLEQPSNKKRAIDEAQGAAVSNTDAAEAETSSETKLRRSIEQRIARIKARKEAKLEERREAYTLGWIMYLRYTQRSEGIDAVRQLLRRPRSEPAGYLTYHLYVAAALMEYHVAKRPGVAAKLFEYYAKTFSDSSEYIMEYMNYLISSGDDTNVRALFERFHGTSIGKANDIWTMFADFEYNYGDMAAISKLDKRFIDKFEHESVLTRMANRYSYLNVDCVAVTEFGF</sequence>
<dbReference type="Proteomes" id="UP000242474">
    <property type="component" value="Unassembled WGS sequence"/>
</dbReference>
<dbReference type="PANTHER" id="PTHR19980">
    <property type="entry name" value="RNA CLEAVAGE STIMULATION FACTOR"/>
    <property type="match status" value="1"/>
</dbReference>
<dbReference type="SUPFAM" id="SSF48452">
    <property type="entry name" value="TPR-like"/>
    <property type="match status" value="2"/>
</dbReference>
<proteinExistence type="predicted"/>
<feature type="non-terminal residue" evidence="6">
    <location>
        <position position="623"/>
    </location>
</feature>
<evidence type="ECO:0000313" key="6">
    <source>
        <dbReference type="EMBL" id="PIA14492.1"/>
    </source>
</evidence>
<dbReference type="GO" id="GO:0005634">
    <property type="term" value="C:nucleus"/>
    <property type="evidence" value="ECO:0007669"/>
    <property type="project" value="UniProtKB-SubCell"/>
</dbReference>
<evidence type="ECO:0000256" key="3">
    <source>
        <dbReference type="ARBA" id="ARBA00023242"/>
    </source>
</evidence>
<feature type="compositionally biased region" description="Polar residues" evidence="4">
    <location>
        <begin position="415"/>
        <end position="427"/>
    </location>
</feature>
<comment type="subcellular location">
    <subcellularLocation>
        <location evidence="1">Nucleus</location>
    </subcellularLocation>
</comment>
<evidence type="ECO:0000256" key="4">
    <source>
        <dbReference type="SAM" id="MobiDB-lite"/>
    </source>
</evidence>
<evidence type="ECO:0000256" key="1">
    <source>
        <dbReference type="ARBA" id="ARBA00004123"/>
    </source>
</evidence>
<evidence type="ECO:0000256" key="2">
    <source>
        <dbReference type="ARBA" id="ARBA00022737"/>
    </source>
</evidence>
<dbReference type="STRING" id="763665.A0A2G5B674"/>
<dbReference type="Pfam" id="PF05843">
    <property type="entry name" value="Suf"/>
    <property type="match status" value="1"/>
</dbReference>
<accession>A0A2G5B674</accession>
<name>A0A2G5B674_COERN</name>